<dbReference type="AlphaFoldDB" id="A0A2U3DB16"/>
<organism evidence="8 9">
    <name type="scientific">Sulfoacidibacillus thermotolerans</name>
    <name type="common">Acidibacillus sulfuroxidans</name>
    <dbReference type="NCBI Taxonomy" id="1765684"/>
    <lineage>
        <taxon>Bacteria</taxon>
        <taxon>Bacillati</taxon>
        <taxon>Bacillota</taxon>
        <taxon>Bacilli</taxon>
        <taxon>Bacillales</taxon>
        <taxon>Alicyclobacillaceae</taxon>
        <taxon>Sulfoacidibacillus</taxon>
    </lineage>
</organism>
<feature type="transmembrane region" description="Helical" evidence="7">
    <location>
        <begin position="161"/>
        <end position="181"/>
    </location>
</feature>
<comment type="caution">
    <text evidence="8">The sequence shown here is derived from an EMBL/GenBank/DDBJ whole genome shotgun (WGS) entry which is preliminary data.</text>
</comment>
<dbReference type="Pfam" id="PF02322">
    <property type="entry name" value="Cyt_bd_oxida_II"/>
    <property type="match status" value="1"/>
</dbReference>
<dbReference type="RefSeq" id="WP_109429668.1">
    <property type="nucleotide sequence ID" value="NZ_MPDK01000003.1"/>
</dbReference>
<feature type="transmembrane region" description="Helical" evidence="7">
    <location>
        <begin position="308"/>
        <end position="331"/>
    </location>
</feature>
<evidence type="ECO:0000256" key="4">
    <source>
        <dbReference type="ARBA" id="ARBA00022692"/>
    </source>
</evidence>
<feature type="transmembrane region" description="Helical" evidence="7">
    <location>
        <begin position="117"/>
        <end position="141"/>
    </location>
</feature>
<dbReference type="Proteomes" id="UP000245380">
    <property type="component" value="Unassembled WGS sequence"/>
</dbReference>
<proteinExistence type="inferred from homology"/>
<feature type="transmembrane region" description="Helical" evidence="7">
    <location>
        <begin position="268"/>
        <end position="288"/>
    </location>
</feature>
<dbReference type="EMBL" id="MPDK01000003">
    <property type="protein sequence ID" value="PWI58477.1"/>
    <property type="molecule type" value="Genomic_DNA"/>
</dbReference>
<evidence type="ECO:0000313" key="8">
    <source>
        <dbReference type="EMBL" id="PWI58477.1"/>
    </source>
</evidence>
<feature type="transmembrane region" description="Helical" evidence="7">
    <location>
        <begin position="234"/>
        <end position="256"/>
    </location>
</feature>
<evidence type="ECO:0000256" key="3">
    <source>
        <dbReference type="ARBA" id="ARBA00022475"/>
    </source>
</evidence>
<keyword evidence="5 7" id="KW-1133">Transmembrane helix</keyword>
<keyword evidence="4 7" id="KW-0812">Transmembrane</keyword>
<reference evidence="8 9" key="1">
    <citation type="submission" date="2016-11" db="EMBL/GenBank/DDBJ databases">
        <title>Comparative genomics of Acidibacillus ferroxidans species.</title>
        <authorList>
            <person name="Oliveira G."/>
            <person name="Nunes G."/>
            <person name="Oliveira R."/>
            <person name="Araujo F."/>
            <person name="Salim A."/>
            <person name="Scholte L."/>
            <person name="Morais D."/>
            <person name="Nancucheo I."/>
            <person name="Johnson D.B."/>
            <person name="Grail B."/>
            <person name="Bittencourt J."/>
            <person name="Valadares R."/>
        </authorList>
    </citation>
    <scope>NUCLEOTIDE SEQUENCE [LARGE SCALE GENOMIC DNA]</scope>
    <source>
        <strain evidence="8 9">Y002</strain>
    </source>
</reference>
<keyword evidence="3" id="KW-1003">Cell membrane</keyword>
<feature type="transmembrane region" description="Helical" evidence="7">
    <location>
        <begin position="77"/>
        <end position="97"/>
    </location>
</feature>
<feature type="transmembrane region" description="Helical" evidence="7">
    <location>
        <begin position="47"/>
        <end position="71"/>
    </location>
</feature>
<evidence type="ECO:0008006" key="10">
    <source>
        <dbReference type="Google" id="ProtNLM"/>
    </source>
</evidence>
<evidence type="ECO:0000313" key="9">
    <source>
        <dbReference type="Proteomes" id="UP000245380"/>
    </source>
</evidence>
<feature type="transmembrane region" description="Helical" evidence="7">
    <location>
        <begin position="6"/>
        <end position="26"/>
    </location>
</feature>
<evidence type="ECO:0000256" key="2">
    <source>
        <dbReference type="ARBA" id="ARBA00007543"/>
    </source>
</evidence>
<keyword evidence="9" id="KW-1185">Reference proteome</keyword>
<keyword evidence="6 7" id="KW-0472">Membrane</keyword>
<sequence>MNLSATGAAFIWLLVFVYSIFGAIDFGSSYWRWHFHLRGNWRAESVALTYVSPTWELINSFLVVIPVALVGLFPQAALAYGTVLALPATLLLILLALRGGYLQFGYASERFRKQTIYIAGITGLLLPGVFISLLPLSQGGYITHVNANYQLLIGAFFTSPVVYLFMAFGIFLSLYLSALFLARYADLGGLGTAYQRFRKGALWTGPISLVLGIFAFSTPTPDGLSLLAPSSISLLWRVAMALSLAAFIISYSLLLFRRRKPKANRTSLWILLLTIGQIVTAQFGYALSHAPYILYPYLTFTKAASNSSMFRATLLVLIVGLLVMTPALLWFRRLFIIDAKYVATHTSEPH</sequence>
<protein>
    <recommendedName>
        <fullName evidence="10">Cytochrome D ubiquinol oxidase subunit II</fullName>
    </recommendedName>
</protein>
<accession>A0A2U3DB16</accession>
<feature type="transmembrane region" description="Helical" evidence="7">
    <location>
        <begin position="201"/>
        <end position="219"/>
    </location>
</feature>
<evidence type="ECO:0000256" key="5">
    <source>
        <dbReference type="ARBA" id="ARBA00022989"/>
    </source>
</evidence>
<evidence type="ECO:0000256" key="7">
    <source>
        <dbReference type="SAM" id="Phobius"/>
    </source>
</evidence>
<gene>
    <name evidence="8" type="ORF">BM613_02840</name>
</gene>
<dbReference type="OrthoDB" id="2416742at2"/>
<evidence type="ECO:0000256" key="6">
    <source>
        <dbReference type="ARBA" id="ARBA00023136"/>
    </source>
</evidence>
<name>A0A2U3DB16_SULT2</name>
<comment type="subcellular location">
    <subcellularLocation>
        <location evidence="1">Cell membrane</location>
        <topology evidence="1">Multi-pass membrane protein</topology>
    </subcellularLocation>
</comment>
<evidence type="ECO:0000256" key="1">
    <source>
        <dbReference type="ARBA" id="ARBA00004651"/>
    </source>
</evidence>
<dbReference type="InterPro" id="IPR003317">
    <property type="entry name" value="Cyt-d_oxidase_su2"/>
</dbReference>
<dbReference type="GO" id="GO:0005886">
    <property type="term" value="C:plasma membrane"/>
    <property type="evidence" value="ECO:0007669"/>
    <property type="project" value="UniProtKB-SubCell"/>
</dbReference>
<comment type="similarity">
    <text evidence="2">Belongs to the cytochrome ubiquinol oxidase subunit 2 family.</text>
</comment>